<name>A0A1T4XDT2_9GAMM</name>
<protein>
    <submittedName>
        <fullName evidence="3">Uncharacterized protein</fullName>
    </submittedName>
</protein>
<dbReference type="OrthoDB" id="9812349at2"/>
<evidence type="ECO:0000313" key="3">
    <source>
        <dbReference type="EMBL" id="SKA87547.1"/>
    </source>
</evidence>
<reference evidence="3 4" key="1">
    <citation type="submission" date="2017-02" db="EMBL/GenBank/DDBJ databases">
        <authorList>
            <person name="Peterson S.W."/>
        </authorList>
    </citation>
    <scope>NUCLEOTIDE SEQUENCE [LARGE SCALE GENOMIC DNA]</scope>
    <source>
        <strain evidence="3 4">ATCC 49788</strain>
    </source>
</reference>
<evidence type="ECO:0000313" key="4">
    <source>
        <dbReference type="Proteomes" id="UP000190460"/>
    </source>
</evidence>
<dbReference type="RefSeq" id="WP_078923289.1">
    <property type="nucleotide sequence ID" value="NZ_FUYB01000016.1"/>
</dbReference>
<organism evidence="3 4">
    <name type="scientific">Thiothrix eikelboomii</name>
    <dbReference type="NCBI Taxonomy" id="92487"/>
    <lineage>
        <taxon>Bacteria</taxon>
        <taxon>Pseudomonadati</taxon>
        <taxon>Pseudomonadota</taxon>
        <taxon>Gammaproteobacteria</taxon>
        <taxon>Thiotrichales</taxon>
        <taxon>Thiotrichaceae</taxon>
        <taxon>Thiothrix</taxon>
    </lineage>
</organism>
<feature type="region of interest" description="Disordered" evidence="1">
    <location>
        <begin position="246"/>
        <end position="270"/>
    </location>
</feature>
<accession>A0A1T4XDT2</accession>
<keyword evidence="2" id="KW-1133">Transmembrane helix</keyword>
<gene>
    <name evidence="3" type="ORF">SAMN02745130_02836</name>
</gene>
<feature type="transmembrane region" description="Helical" evidence="2">
    <location>
        <begin position="190"/>
        <end position="211"/>
    </location>
</feature>
<dbReference type="STRING" id="92487.SAMN02745130_02836"/>
<keyword evidence="2" id="KW-0472">Membrane</keyword>
<dbReference type="AlphaFoldDB" id="A0A1T4XDT2"/>
<evidence type="ECO:0000256" key="1">
    <source>
        <dbReference type="SAM" id="MobiDB-lite"/>
    </source>
</evidence>
<evidence type="ECO:0000256" key="2">
    <source>
        <dbReference type="SAM" id="Phobius"/>
    </source>
</evidence>
<sequence>MLEHHYDLVIQHHASVEPVDHLVRDLLVLLDKEGDPYIEYKLSEGLLFPDSKTAVLENITQDEAEYYQKRFRELMVETSIRPTLQQTVEKLNLVENTTKDLHICPACQHQQPRSKSGMNTCQNCNLVAEKYQRHPRREDNPTQESGVYKFQQDKLMREALARARLGEEEQLRREAKLQISLESTKRPLDIAIGVTAIALMLLAGILIITSIQRKETHTLASQPPLGLQKLEGAAGPNTKTLTAELAEPSDLAAKPTREPLSATEPNSAKTHQIISQAQIDQLKTLLEKDRPNPYLNKLSPEQFKADHQKLERLLELNKPELAVAFINQLTDQYAAALMLLKVADSERKQNHHSNDADILRTFNHLLSRAPAIQQPLVSASFSLLLRLQGQDQQAHAMLATTLADLRATNNSLLFIVDSEPGDSAQTQKLGIVLQIIKDYHRFAQTAAAYEFIKVAEEILAASPKDALIQAEGMTLLAAACLVLGEQAQALAWLNKIPDPNTREQLLAKLHRL</sequence>
<keyword evidence="2" id="KW-0812">Transmembrane</keyword>
<proteinExistence type="predicted"/>
<dbReference type="Proteomes" id="UP000190460">
    <property type="component" value="Unassembled WGS sequence"/>
</dbReference>
<keyword evidence="4" id="KW-1185">Reference proteome</keyword>
<dbReference type="EMBL" id="FUYB01000016">
    <property type="protein sequence ID" value="SKA87547.1"/>
    <property type="molecule type" value="Genomic_DNA"/>
</dbReference>